<organism evidence="3 4">
    <name type="scientific">Pilimelia columellifera subsp. columellifera</name>
    <dbReference type="NCBI Taxonomy" id="706583"/>
    <lineage>
        <taxon>Bacteria</taxon>
        <taxon>Bacillati</taxon>
        <taxon>Actinomycetota</taxon>
        <taxon>Actinomycetes</taxon>
        <taxon>Micromonosporales</taxon>
        <taxon>Micromonosporaceae</taxon>
        <taxon>Pilimelia</taxon>
    </lineage>
</organism>
<evidence type="ECO:0000313" key="3">
    <source>
        <dbReference type="EMBL" id="GAA2525516.1"/>
    </source>
</evidence>
<evidence type="ECO:0000256" key="1">
    <source>
        <dbReference type="SAM" id="MobiDB-lite"/>
    </source>
</evidence>
<keyword evidence="2" id="KW-0812">Transmembrane</keyword>
<feature type="region of interest" description="Disordered" evidence="1">
    <location>
        <begin position="69"/>
        <end position="90"/>
    </location>
</feature>
<evidence type="ECO:0000313" key="4">
    <source>
        <dbReference type="Proteomes" id="UP001499978"/>
    </source>
</evidence>
<accession>A0ABN3NKY9</accession>
<dbReference type="RefSeq" id="WP_344172556.1">
    <property type="nucleotide sequence ID" value="NZ_BAAARY010000011.1"/>
</dbReference>
<protein>
    <submittedName>
        <fullName evidence="3">Uncharacterized protein</fullName>
    </submittedName>
</protein>
<keyword evidence="2" id="KW-1133">Transmembrane helix</keyword>
<evidence type="ECO:0000256" key="2">
    <source>
        <dbReference type="SAM" id="Phobius"/>
    </source>
</evidence>
<gene>
    <name evidence="3" type="ORF">GCM10010201_25270</name>
</gene>
<comment type="caution">
    <text evidence="3">The sequence shown here is derived from an EMBL/GenBank/DDBJ whole genome shotgun (WGS) entry which is preliminary data.</text>
</comment>
<keyword evidence="4" id="KW-1185">Reference proteome</keyword>
<sequence>MRWWVAVAVAVVGLIILVAAVMPLLPRLARLRAAVQGLAARQEQAAAIQMSAERLAVRLADVQRHPALARRLDGVPSPADQPPAGGVPTR</sequence>
<keyword evidence="2" id="KW-0472">Membrane</keyword>
<name>A0ABN3NKY9_9ACTN</name>
<dbReference type="Proteomes" id="UP001499978">
    <property type="component" value="Unassembled WGS sequence"/>
</dbReference>
<proteinExistence type="predicted"/>
<reference evidence="3 4" key="1">
    <citation type="journal article" date="2019" name="Int. J. Syst. Evol. Microbiol.">
        <title>The Global Catalogue of Microorganisms (GCM) 10K type strain sequencing project: providing services to taxonomists for standard genome sequencing and annotation.</title>
        <authorList>
            <consortium name="The Broad Institute Genomics Platform"/>
            <consortium name="The Broad Institute Genome Sequencing Center for Infectious Disease"/>
            <person name="Wu L."/>
            <person name="Ma J."/>
        </authorList>
    </citation>
    <scope>NUCLEOTIDE SEQUENCE [LARGE SCALE GENOMIC DNA]</scope>
    <source>
        <strain evidence="3 4">JCM 3367</strain>
    </source>
</reference>
<feature type="transmembrane region" description="Helical" evidence="2">
    <location>
        <begin position="6"/>
        <end position="25"/>
    </location>
</feature>
<dbReference type="EMBL" id="BAAARY010000011">
    <property type="protein sequence ID" value="GAA2525516.1"/>
    <property type="molecule type" value="Genomic_DNA"/>
</dbReference>